<dbReference type="SMART" id="SM00408">
    <property type="entry name" value="IGc2"/>
    <property type="match status" value="1"/>
</dbReference>
<evidence type="ECO:0000256" key="2">
    <source>
        <dbReference type="ARBA" id="ARBA00023136"/>
    </source>
</evidence>
<dbReference type="GO" id="GO:0016020">
    <property type="term" value="C:membrane"/>
    <property type="evidence" value="ECO:0007669"/>
    <property type="project" value="UniProtKB-SubCell"/>
</dbReference>
<dbReference type="Pfam" id="PF13927">
    <property type="entry name" value="Ig_3"/>
    <property type="match status" value="1"/>
</dbReference>
<dbReference type="PhylomeDB" id="T1J3R3"/>
<dbReference type="Pfam" id="PF08205">
    <property type="entry name" value="C2-set_2"/>
    <property type="match status" value="1"/>
</dbReference>
<evidence type="ECO:0000313" key="6">
    <source>
        <dbReference type="Proteomes" id="UP000014500"/>
    </source>
</evidence>
<evidence type="ECO:0000259" key="4">
    <source>
        <dbReference type="PROSITE" id="PS50835"/>
    </source>
</evidence>
<dbReference type="STRING" id="126957.T1J3R3"/>
<dbReference type="PANTHER" id="PTHR23278:SF19">
    <property type="entry name" value="OBSCURIN"/>
    <property type="match status" value="1"/>
</dbReference>
<dbReference type="InterPro" id="IPR003598">
    <property type="entry name" value="Ig_sub2"/>
</dbReference>
<dbReference type="CDD" id="cd00096">
    <property type="entry name" value="Ig"/>
    <property type="match status" value="1"/>
</dbReference>
<dbReference type="OMA" id="ECAIVAN"/>
<dbReference type="InterPro" id="IPR007110">
    <property type="entry name" value="Ig-like_dom"/>
</dbReference>
<protein>
    <recommendedName>
        <fullName evidence="4">Ig-like domain-containing protein</fullName>
    </recommendedName>
</protein>
<accession>T1J3R3</accession>
<proteinExistence type="predicted"/>
<organism evidence="5 6">
    <name type="scientific">Strigamia maritima</name>
    <name type="common">European centipede</name>
    <name type="synonym">Geophilus maritimus</name>
    <dbReference type="NCBI Taxonomy" id="126957"/>
    <lineage>
        <taxon>Eukaryota</taxon>
        <taxon>Metazoa</taxon>
        <taxon>Ecdysozoa</taxon>
        <taxon>Arthropoda</taxon>
        <taxon>Myriapoda</taxon>
        <taxon>Chilopoda</taxon>
        <taxon>Pleurostigmophora</taxon>
        <taxon>Geophilomorpha</taxon>
        <taxon>Linotaeniidae</taxon>
        <taxon>Strigamia</taxon>
    </lineage>
</organism>
<dbReference type="SUPFAM" id="SSF48726">
    <property type="entry name" value="Immunoglobulin"/>
    <property type="match status" value="3"/>
</dbReference>
<dbReference type="Gene3D" id="2.60.40.10">
    <property type="entry name" value="Immunoglobulins"/>
    <property type="match status" value="3"/>
</dbReference>
<name>T1J3R3_STRMM</name>
<dbReference type="InterPro" id="IPR036179">
    <property type="entry name" value="Ig-like_dom_sf"/>
</dbReference>
<dbReference type="Proteomes" id="UP000014500">
    <property type="component" value="Unassembled WGS sequence"/>
</dbReference>
<feature type="domain" description="Ig-like" evidence="4">
    <location>
        <begin position="204"/>
        <end position="291"/>
    </location>
</feature>
<dbReference type="AlphaFoldDB" id="T1J3R3"/>
<sequence length="400" mass="45130">MQRPPRPLSAQKKSQLTCQCVGSRPEASITWWLGRIKLLTTHQYTSLDGNSTESVVTFTPSSTDNGKILVCRAHNPLVPNSEITDNWTLNIYYRPVVTVELTAPPNKWNIIENSNVFLECHIASNPYVLSVTWKFKSKILANDPANGIRISEQSLVIQSVQAHHVGEYVCVATNGEGQGQSEVFDLQIKHVHRFKCFFLFQDKPICSKRQQSKYSFVANNQTLVISCQVEAHPANVTFHWTSASAKGTKTLLPFESLVNQTKSSILYTVDSESDLGTVSCWATNQIGTQIKHCVFHILYAGKQDIFNISIGISLIFEILLVKPHPLRNCTLYNISHSSFQVQCIAKYDDGLAYNFTIEVQDGRTSKVRRNQNQPGFSRFRHVGFSVVLKQFSNNLVLLWF</sequence>
<dbReference type="InterPro" id="IPR013783">
    <property type="entry name" value="Ig-like_fold"/>
</dbReference>
<dbReference type="HOGENOM" id="CLU_005939_5_0_1"/>
<dbReference type="SMART" id="SM00409">
    <property type="entry name" value="IG"/>
    <property type="match status" value="3"/>
</dbReference>
<dbReference type="EMBL" id="JH431830">
    <property type="status" value="NOT_ANNOTATED_CDS"/>
    <property type="molecule type" value="Genomic_DNA"/>
</dbReference>
<dbReference type="eggNOG" id="KOG3515">
    <property type="taxonomic scope" value="Eukaryota"/>
</dbReference>
<keyword evidence="3" id="KW-1015">Disulfide bond</keyword>
<keyword evidence="6" id="KW-1185">Reference proteome</keyword>
<evidence type="ECO:0000256" key="3">
    <source>
        <dbReference type="ARBA" id="ARBA00023157"/>
    </source>
</evidence>
<dbReference type="InterPro" id="IPR013162">
    <property type="entry name" value="CD80_C2-set"/>
</dbReference>
<dbReference type="InterPro" id="IPR003599">
    <property type="entry name" value="Ig_sub"/>
</dbReference>
<evidence type="ECO:0000313" key="5">
    <source>
        <dbReference type="EnsemblMetazoa" id="SMAR008233-PA"/>
    </source>
</evidence>
<reference evidence="6" key="1">
    <citation type="submission" date="2011-05" db="EMBL/GenBank/DDBJ databases">
        <authorList>
            <person name="Richards S.R."/>
            <person name="Qu J."/>
            <person name="Jiang H."/>
            <person name="Jhangiani S.N."/>
            <person name="Agravi P."/>
            <person name="Goodspeed R."/>
            <person name="Gross S."/>
            <person name="Mandapat C."/>
            <person name="Jackson L."/>
            <person name="Mathew T."/>
            <person name="Pu L."/>
            <person name="Thornton R."/>
            <person name="Saada N."/>
            <person name="Wilczek-Boney K.B."/>
            <person name="Lee S."/>
            <person name="Kovar C."/>
            <person name="Wu Y."/>
            <person name="Scherer S.E."/>
            <person name="Worley K.C."/>
            <person name="Muzny D.M."/>
            <person name="Gibbs R."/>
        </authorList>
    </citation>
    <scope>NUCLEOTIDE SEQUENCE</scope>
    <source>
        <strain evidence="6">Brora</strain>
    </source>
</reference>
<feature type="domain" description="Ig-like" evidence="4">
    <location>
        <begin position="95"/>
        <end position="187"/>
    </location>
</feature>
<keyword evidence="2" id="KW-0472">Membrane</keyword>
<evidence type="ECO:0000256" key="1">
    <source>
        <dbReference type="ARBA" id="ARBA00004167"/>
    </source>
</evidence>
<feature type="domain" description="Ig-like" evidence="4">
    <location>
        <begin position="1"/>
        <end position="90"/>
    </location>
</feature>
<dbReference type="PANTHER" id="PTHR23278">
    <property type="entry name" value="SIDESTEP PROTEIN"/>
    <property type="match status" value="1"/>
</dbReference>
<reference evidence="5" key="2">
    <citation type="submission" date="2015-02" db="UniProtKB">
        <authorList>
            <consortium name="EnsemblMetazoa"/>
        </authorList>
    </citation>
    <scope>IDENTIFICATION</scope>
</reference>
<dbReference type="PROSITE" id="PS50835">
    <property type="entry name" value="IG_LIKE"/>
    <property type="match status" value="3"/>
</dbReference>
<dbReference type="EnsemblMetazoa" id="SMAR008233-RA">
    <property type="protein sequence ID" value="SMAR008233-PA"/>
    <property type="gene ID" value="SMAR008233"/>
</dbReference>
<comment type="subcellular location">
    <subcellularLocation>
        <location evidence="1">Membrane</location>
        <topology evidence="1">Single-pass membrane protein</topology>
    </subcellularLocation>
</comment>